<sequence length="159" mass="18285">MNPNRVPEWVRALAYEHGDNNPVFIMIKSITISDLNHQQQNRLLIPSRYAANLIAMLSEHEKDAANLLQPTARRNVPSTSRAQGRNHGGLDVCVYPQNRFISYLMLTRWDASGSIVIKGKDYSWLLSCSYLRENDEVELWGFRKGEERKLCFALVKKAH</sequence>
<dbReference type="PANTHER" id="PTHR34397">
    <property type="entry name" value="OS05G0237600 PROTEIN"/>
    <property type="match status" value="1"/>
</dbReference>
<evidence type="ECO:0000313" key="2">
    <source>
        <dbReference type="Proteomes" id="UP000797356"/>
    </source>
</evidence>
<comment type="caution">
    <text evidence="1">The sequence shown here is derived from an EMBL/GenBank/DDBJ whole genome shotgun (WGS) entry which is preliminary data.</text>
</comment>
<dbReference type="EMBL" id="CM017873">
    <property type="protein sequence ID" value="KAG1331542.1"/>
    <property type="molecule type" value="Genomic_DNA"/>
</dbReference>
<organism evidence="1 2">
    <name type="scientific">Cocos nucifera</name>
    <name type="common">Coconut palm</name>
    <dbReference type="NCBI Taxonomy" id="13894"/>
    <lineage>
        <taxon>Eukaryota</taxon>
        <taxon>Viridiplantae</taxon>
        <taxon>Streptophyta</taxon>
        <taxon>Embryophyta</taxon>
        <taxon>Tracheophyta</taxon>
        <taxon>Spermatophyta</taxon>
        <taxon>Magnoliopsida</taxon>
        <taxon>Liliopsida</taxon>
        <taxon>Arecaceae</taxon>
        <taxon>Arecoideae</taxon>
        <taxon>Cocoseae</taxon>
        <taxon>Attaleinae</taxon>
        <taxon>Cocos</taxon>
    </lineage>
</organism>
<evidence type="ECO:0000313" key="1">
    <source>
        <dbReference type="EMBL" id="KAG1331542.1"/>
    </source>
</evidence>
<reference evidence="1" key="1">
    <citation type="journal article" date="2017" name="Gigascience">
        <title>The genome draft of coconut (Cocos nucifera).</title>
        <authorList>
            <person name="Xiao Y."/>
            <person name="Xu P."/>
            <person name="Fan H."/>
            <person name="Baudouin L."/>
            <person name="Xia W."/>
            <person name="Bocs S."/>
            <person name="Xu J."/>
            <person name="Li Q."/>
            <person name="Guo A."/>
            <person name="Zhou L."/>
            <person name="Li J."/>
            <person name="Wu Y."/>
            <person name="Ma Z."/>
            <person name="Armero A."/>
            <person name="Issali A.E."/>
            <person name="Liu N."/>
            <person name="Peng M."/>
            <person name="Yang Y."/>
        </authorList>
    </citation>
    <scope>NUCLEOTIDE SEQUENCE</scope>
    <source>
        <tissue evidence="1">Spear leaf of Hainan Tall coconut</tissue>
    </source>
</reference>
<dbReference type="OrthoDB" id="631801at2759"/>
<accession>A0A8K0I0X0</accession>
<dbReference type="Proteomes" id="UP000797356">
    <property type="component" value="Chromosome 2"/>
</dbReference>
<name>A0A8K0I0X0_COCNU</name>
<protein>
    <submittedName>
        <fullName evidence="1">Putative B3 domain-containing protein</fullName>
    </submittedName>
</protein>
<proteinExistence type="predicted"/>
<gene>
    <name evidence="1" type="ORF">COCNU_02G015100</name>
</gene>
<reference evidence="1" key="2">
    <citation type="submission" date="2019-07" db="EMBL/GenBank/DDBJ databases">
        <authorList>
            <person name="Yang Y."/>
            <person name="Bocs S."/>
            <person name="Baudouin L."/>
        </authorList>
    </citation>
    <scope>NUCLEOTIDE SEQUENCE</scope>
    <source>
        <tissue evidence="1">Spear leaf of Hainan Tall coconut</tissue>
    </source>
</reference>
<dbReference type="PANTHER" id="PTHR34397:SF22">
    <property type="entry name" value="OS05G0237600 PROTEIN"/>
    <property type="match status" value="1"/>
</dbReference>
<dbReference type="AlphaFoldDB" id="A0A8K0I0X0"/>
<keyword evidence="2" id="KW-1185">Reference proteome</keyword>